<organism evidence="2 3">
    <name type="scientific">Coprinellus micaceus</name>
    <name type="common">Glistening ink-cap mushroom</name>
    <name type="synonym">Coprinus micaceus</name>
    <dbReference type="NCBI Taxonomy" id="71717"/>
    <lineage>
        <taxon>Eukaryota</taxon>
        <taxon>Fungi</taxon>
        <taxon>Dikarya</taxon>
        <taxon>Basidiomycota</taxon>
        <taxon>Agaricomycotina</taxon>
        <taxon>Agaricomycetes</taxon>
        <taxon>Agaricomycetidae</taxon>
        <taxon>Agaricales</taxon>
        <taxon>Agaricineae</taxon>
        <taxon>Psathyrellaceae</taxon>
        <taxon>Coprinellus</taxon>
    </lineage>
</organism>
<protein>
    <submittedName>
        <fullName evidence="2">Uncharacterized protein</fullName>
    </submittedName>
</protein>
<sequence>MFSQFGVNTTGTTNLKGDMSWSSLMEVFSQSSFFQQDGQVTEVVETFPAHNTQLSRGLGNFWKKRTDILQSHIKKTKETTARQALDWFHQKLVKEPAIRDSVKLDIRHVVKEQASTIIDLIRKKSDAGQRHEILAEGSAGAGLDRQSDEKCEKLFLDIGVLRFPDFQEPYVQVYRIQLTAWTEVNIGDLQVQSGIRGAFNSCQFRPRTSFLQTFAKEALDLAKDRAIKCLFQGEEPTPSPNAEHTFGDAAPE</sequence>
<accession>A0A4Y7TBX4</accession>
<gene>
    <name evidence="2" type="ORF">FA13DRAFT_1732552</name>
</gene>
<reference evidence="2 3" key="1">
    <citation type="journal article" date="2019" name="Nat. Ecol. Evol.">
        <title>Megaphylogeny resolves global patterns of mushroom evolution.</title>
        <authorList>
            <person name="Varga T."/>
            <person name="Krizsan K."/>
            <person name="Foldi C."/>
            <person name="Dima B."/>
            <person name="Sanchez-Garcia M."/>
            <person name="Sanchez-Ramirez S."/>
            <person name="Szollosi G.J."/>
            <person name="Szarkandi J.G."/>
            <person name="Papp V."/>
            <person name="Albert L."/>
            <person name="Andreopoulos W."/>
            <person name="Angelini C."/>
            <person name="Antonin V."/>
            <person name="Barry K.W."/>
            <person name="Bougher N.L."/>
            <person name="Buchanan P."/>
            <person name="Buyck B."/>
            <person name="Bense V."/>
            <person name="Catcheside P."/>
            <person name="Chovatia M."/>
            <person name="Cooper J."/>
            <person name="Damon W."/>
            <person name="Desjardin D."/>
            <person name="Finy P."/>
            <person name="Geml J."/>
            <person name="Haridas S."/>
            <person name="Hughes K."/>
            <person name="Justo A."/>
            <person name="Karasinski D."/>
            <person name="Kautmanova I."/>
            <person name="Kiss B."/>
            <person name="Kocsube S."/>
            <person name="Kotiranta H."/>
            <person name="LaButti K.M."/>
            <person name="Lechner B.E."/>
            <person name="Liimatainen K."/>
            <person name="Lipzen A."/>
            <person name="Lukacs Z."/>
            <person name="Mihaltcheva S."/>
            <person name="Morgado L.N."/>
            <person name="Niskanen T."/>
            <person name="Noordeloos M.E."/>
            <person name="Ohm R.A."/>
            <person name="Ortiz-Santana B."/>
            <person name="Ovrebo C."/>
            <person name="Racz N."/>
            <person name="Riley R."/>
            <person name="Savchenko A."/>
            <person name="Shiryaev A."/>
            <person name="Soop K."/>
            <person name="Spirin V."/>
            <person name="Szebenyi C."/>
            <person name="Tomsovsky M."/>
            <person name="Tulloss R.E."/>
            <person name="Uehling J."/>
            <person name="Grigoriev I.V."/>
            <person name="Vagvolgyi C."/>
            <person name="Papp T."/>
            <person name="Martin F.M."/>
            <person name="Miettinen O."/>
            <person name="Hibbett D.S."/>
            <person name="Nagy L.G."/>
        </authorList>
    </citation>
    <scope>NUCLEOTIDE SEQUENCE [LARGE SCALE GENOMIC DNA]</scope>
    <source>
        <strain evidence="2 3">FP101781</strain>
    </source>
</reference>
<evidence type="ECO:0000313" key="2">
    <source>
        <dbReference type="EMBL" id="TEB31677.1"/>
    </source>
</evidence>
<keyword evidence="3" id="KW-1185">Reference proteome</keyword>
<name>A0A4Y7TBX4_COPMI</name>
<feature type="region of interest" description="Disordered" evidence="1">
    <location>
        <begin position="232"/>
        <end position="252"/>
    </location>
</feature>
<dbReference type="OrthoDB" id="2735833at2759"/>
<proteinExistence type="predicted"/>
<dbReference type="Proteomes" id="UP000298030">
    <property type="component" value="Unassembled WGS sequence"/>
</dbReference>
<dbReference type="AlphaFoldDB" id="A0A4Y7TBX4"/>
<evidence type="ECO:0000313" key="3">
    <source>
        <dbReference type="Proteomes" id="UP000298030"/>
    </source>
</evidence>
<evidence type="ECO:0000256" key="1">
    <source>
        <dbReference type="SAM" id="MobiDB-lite"/>
    </source>
</evidence>
<comment type="caution">
    <text evidence="2">The sequence shown here is derived from an EMBL/GenBank/DDBJ whole genome shotgun (WGS) entry which is preliminary data.</text>
</comment>
<dbReference type="EMBL" id="QPFP01000018">
    <property type="protein sequence ID" value="TEB31677.1"/>
    <property type="molecule type" value="Genomic_DNA"/>
</dbReference>